<dbReference type="PANTHER" id="PTHR19338">
    <property type="entry name" value="TRANSLOCASE OF INNER MITOCHONDRIAL MEMBRANE 13 HOMOLOG"/>
    <property type="match status" value="1"/>
</dbReference>
<dbReference type="GO" id="GO:0043531">
    <property type="term" value="F:ADP binding"/>
    <property type="evidence" value="ECO:0007669"/>
    <property type="project" value="InterPro"/>
</dbReference>
<dbReference type="Proteomes" id="UP000222542">
    <property type="component" value="Unassembled WGS sequence"/>
</dbReference>
<evidence type="ECO:0000259" key="1">
    <source>
        <dbReference type="Pfam" id="PF00931"/>
    </source>
</evidence>
<dbReference type="PANTHER" id="PTHR19338:SF73">
    <property type="entry name" value="DISEASE RESISTANCE PROTEIN RGA2-LIKE"/>
    <property type="match status" value="1"/>
</dbReference>
<dbReference type="Gramene" id="PHT81980">
    <property type="protein sequence ID" value="PHT81980"/>
    <property type="gene ID" value="T459_14995"/>
</dbReference>
<gene>
    <name evidence="2" type="ORF">T459_14995</name>
</gene>
<proteinExistence type="predicted"/>
<evidence type="ECO:0000313" key="3">
    <source>
        <dbReference type="Proteomes" id="UP000222542"/>
    </source>
</evidence>
<dbReference type="AlphaFoldDB" id="A0A2G2ZJ13"/>
<reference evidence="2 3" key="2">
    <citation type="journal article" date="2017" name="Genome Biol.">
        <title>New reference genome sequences of hot pepper reveal the massive evolution of plant disease-resistance genes by retroduplication.</title>
        <authorList>
            <person name="Kim S."/>
            <person name="Park J."/>
            <person name="Yeom S.I."/>
            <person name="Kim Y.M."/>
            <person name="Seo E."/>
            <person name="Kim K.T."/>
            <person name="Kim M.S."/>
            <person name="Lee J.M."/>
            <person name="Cheong K."/>
            <person name="Shin H.S."/>
            <person name="Kim S.B."/>
            <person name="Han K."/>
            <person name="Lee J."/>
            <person name="Park M."/>
            <person name="Lee H.A."/>
            <person name="Lee H.Y."/>
            <person name="Lee Y."/>
            <person name="Oh S."/>
            <person name="Lee J.H."/>
            <person name="Choi E."/>
            <person name="Choi E."/>
            <person name="Lee S.E."/>
            <person name="Jeon J."/>
            <person name="Kim H."/>
            <person name="Choi G."/>
            <person name="Song H."/>
            <person name="Lee J."/>
            <person name="Lee S.C."/>
            <person name="Kwon J.K."/>
            <person name="Lee H.Y."/>
            <person name="Koo N."/>
            <person name="Hong Y."/>
            <person name="Kim R.W."/>
            <person name="Kang W.H."/>
            <person name="Huh J.H."/>
            <person name="Kang B.C."/>
            <person name="Yang T.J."/>
            <person name="Lee Y.H."/>
            <person name="Bennetzen J.L."/>
            <person name="Choi D."/>
        </authorList>
    </citation>
    <scope>NUCLEOTIDE SEQUENCE [LARGE SCALE GENOMIC DNA]</scope>
    <source>
        <strain evidence="3">cv. CM334</strain>
    </source>
</reference>
<name>A0A2G2ZJ13_CAPAN</name>
<protein>
    <recommendedName>
        <fullName evidence="1">NB-ARC domain-containing protein</fullName>
    </recommendedName>
</protein>
<dbReference type="InterPro" id="IPR002182">
    <property type="entry name" value="NB-ARC"/>
</dbReference>
<comment type="caution">
    <text evidence="2">The sequence shown here is derived from an EMBL/GenBank/DDBJ whole genome shotgun (WGS) entry which is preliminary data.</text>
</comment>
<evidence type="ECO:0000313" key="2">
    <source>
        <dbReference type="EMBL" id="PHT81980.1"/>
    </source>
</evidence>
<dbReference type="EMBL" id="AYRZ02000005">
    <property type="protein sequence ID" value="PHT81980.1"/>
    <property type="molecule type" value="Genomic_DNA"/>
</dbReference>
<accession>A0A2G2ZJ13</accession>
<dbReference type="InterPro" id="IPR027417">
    <property type="entry name" value="P-loop_NTPase"/>
</dbReference>
<feature type="domain" description="NB-ARC" evidence="1">
    <location>
        <begin position="5"/>
        <end position="67"/>
    </location>
</feature>
<dbReference type="SUPFAM" id="SSF52540">
    <property type="entry name" value="P-loop containing nucleoside triphosphate hydrolases"/>
    <property type="match status" value="1"/>
</dbReference>
<keyword evidence="3" id="KW-1185">Reference proteome</keyword>
<dbReference type="Pfam" id="PF00931">
    <property type="entry name" value="NB-ARC"/>
    <property type="match status" value="1"/>
</dbReference>
<reference evidence="2 3" key="1">
    <citation type="journal article" date="2014" name="Nat. Genet.">
        <title>Genome sequence of the hot pepper provides insights into the evolution of pungency in Capsicum species.</title>
        <authorList>
            <person name="Kim S."/>
            <person name="Park M."/>
            <person name="Yeom S.I."/>
            <person name="Kim Y.M."/>
            <person name="Lee J.M."/>
            <person name="Lee H.A."/>
            <person name="Seo E."/>
            <person name="Choi J."/>
            <person name="Cheong K."/>
            <person name="Kim K.T."/>
            <person name="Jung K."/>
            <person name="Lee G.W."/>
            <person name="Oh S.K."/>
            <person name="Bae C."/>
            <person name="Kim S.B."/>
            <person name="Lee H.Y."/>
            <person name="Kim S.Y."/>
            <person name="Kim M.S."/>
            <person name="Kang B.C."/>
            <person name="Jo Y.D."/>
            <person name="Yang H.B."/>
            <person name="Jeong H.J."/>
            <person name="Kang W.H."/>
            <person name="Kwon J.K."/>
            <person name="Shin C."/>
            <person name="Lim J.Y."/>
            <person name="Park J.H."/>
            <person name="Huh J.H."/>
            <person name="Kim J.S."/>
            <person name="Kim B.D."/>
            <person name="Cohen O."/>
            <person name="Paran I."/>
            <person name="Suh M.C."/>
            <person name="Lee S.B."/>
            <person name="Kim Y.K."/>
            <person name="Shin Y."/>
            <person name="Noh S.J."/>
            <person name="Park J."/>
            <person name="Seo Y.S."/>
            <person name="Kwon S.Y."/>
            <person name="Kim H.A."/>
            <person name="Park J.M."/>
            <person name="Kim H.J."/>
            <person name="Choi S.B."/>
            <person name="Bosland P.W."/>
            <person name="Reeves G."/>
            <person name="Jo S.H."/>
            <person name="Lee B.W."/>
            <person name="Cho H.T."/>
            <person name="Choi H.S."/>
            <person name="Lee M.S."/>
            <person name="Yu Y."/>
            <person name="Do Choi Y."/>
            <person name="Park B.S."/>
            <person name="van Deynze A."/>
            <person name="Ashrafi H."/>
            <person name="Hill T."/>
            <person name="Kim W.T."/>
            <person name="Pai H.S."/>
            <person name="Ahn H.K."/>
            <person name="Yeam I."/>
            <person name="Giovannoni J.J."/>
            <person name="Rose J.K."/>
            <person name="Sorensen I."/>
            <person name="Lee S.J."/>
            <person name="Kim R.W."/>
            <person name="Choi I.Y."/>
            <person name="Choi B.S."/>
            <person name="Lim J.S."/>
            <person name="Lee Y.H."/>
            <person name="Choi D."/>
        </authorList>
    </citation>
    <scope>NUCLEOTIDE SEQUENCE [LARGE SCALE GENOMIC DNA]</scope>
    <source>
        <strain evidence="3">cv. CM334</strain>
    </source>
</reference>
<organism evidence="2 3">
    <name type="scientific">Capsicum annuum</name>
    <name type="common">Capsicum pepper</name>
    <dbReference type="NCBI Taxonomy" id="4072"/>
    <lineage>
        <taxon>Eukaryota</taxon>
        <taxon>Viridiplantae</taxon>
        <taxon>Streptophyta</taxon>
        <taxon>Embryophyta</taxon>
        <taxon>Tracheophyta</taxon>
        <taxon>Spermatophyta</taxon>
        <taxon>Magnoliopsida</taxon>
        <taxon>eudicotyledons</taxon>
        <taxon>Gunneridae</taxon>
        <taxon>Pentapetalae</taxon>
        <taxon>asterids</taxon>
        <taxon>lamiids</taxon>
        <taxon>Solanales</taxon>
        <taxon>Solanaceae</taxon>
        <taxon>Solanoideae</taxon>
        <taxon>Capsiceae</taxon>
        <taxon>Capsicum</taxon>
    </lineage>
</organism>
<sequence length="82" mass="9350">MSGPNEIDVISIVGMPGIGKSTLAYRVYYDKYDVGHFEVRSWCTVDQEPNEKKILQKIFNEVISLKERVGENDIDDEVADKL</sequence>
<dbReference type="Gene3D" id="3.40.50.300">
    <property type="entry name" value="P-loop containing nucleotide triphosphate hydrolases"/>
    <property type="match status" value="1"/>
</dbReference>